<dbReference type="InterPro" id="IPR005064">
    <property type="entry name" value="BUG"/>
</dbReference>
<proteinExistence type="inferred from homology"/>
<evidence type="ECO:0000313" key="3">
    <source>
        <dbReference type="EMBL" id="RJL16340.1"/>
    </source>
</evidence>
<sequence>MKATFIAVVSAVVVSAGAAVAEFPERDLQGIIQWGAGGSTDVVMRAVTPHAEEILGRSVVMTNRTGGAGAIATRFVASQRADGYTLLMGAENPQTYKVMGLGDMDYSDFTPITILARGVPVIVANTDAPFDDFAGMIEYVQANPGQIRVGSTGPGGVPSVVTAMLESAVELPMTAVPYDGDGPAQTALMGGAVQVLPAVMGAAIENIRAGRVKPIVLIDNQRNDLLPDVPAVTETHPELEKFLPWGPFFGIFVAKDTPEEAVAKLREAFGTSAEQEGFRQLMDDRGFVHMNITGEEAEDFLTRFQSVTSWLVYDAGVAKNSPEDFGIARP</sequence>
<comment type="similarity">
    <text evidence="1">Belongs to the UPF0065 (bug) family.</text>
</comment>
<dbReference type="InterPro" id="IPR042100">
    <property type="entry name" value="Bug_dom1"/>
</dbReference>
<dbReference type="Gene3D" id="3.40.190.10">
    <property type="entry name" value="Periplasmic binding protein-like II"/>
    <property type="match status" value="1"/>
</dbReference>
<comment type="caution">
    <text evidence="3">The sequence shown here is derived from an EMBL/GenBank/DDBJ whole genome shotgun (WGS) entry which is preliminary data.</text>
</comment>
<dbReference type="PANTHER" id="PTHR42928">
    <property type="entry name" value="TRICARBOXYLATE-BINDING PROTEIN"/>
    <property type="match status" value="1"/>
</dbReference>
<keyword evidence="2" id="KW-0732">Signal</keyword>
<dbReference type="PIRSF" id="PIRSF017082">
    <property type="entry name" value="YflP"/>
    <property type="match status" value="1"/>
</dbReference>
<evidence type="ECO:0000313" key="4">
    <source>
        <dbReference type="Proteomes" id="UP000283587"/>
    </source>
</evidence>
<reference evidence="4" key="1">
    <citation type="submission" date="2018-09" db="EMBL/GenBank/DDBJ databases">
        <title>Paracoccus onubensis nov. sp. a moderate halophilic bacterium isolated from Gruta de las Maravillas (Aracena, Spain).</title>
        <authorList>
            <person name="Jurado V."/>
            <person name="Gutierrez-Patricio S."/>
            <person name="Gonzalez-Pimentel J.L."/>
            <person name="Miller A.Z."/>
            <person name="Laiz L."/>
            <person name="Saiz-Jimenez C."/>
        </authorList>
    </citation>
    <scope>NUCLEOTIDE SEQUENCE [LARGE SCALE GENOMIC DNA]</scope>
    <source>
        <strain evidence="4">DSM 26381</strain>
    </source>
</reference>
<organism evidence="3 4">
    <name type="scientific">Paracoccus siganidrum</name>
    <dbReference type="NCBI Taxonomy" id="1276757"/>
    <lineage>
        <taxon>Bacteria</taxon>
        <taxon>Pseudomonadati</taxon>
        <taxon>Pseudomonadota</taxon>
        <taxon>Alphaproteobacteria</taxon>
        <taxon>Rhodobacterales</taxon>
        <taxon>Paracoccaceae</taxon>
        <taxon>Paracoccus</taxon>
    </lineage>
</organism>
<dbReference type="PANTHER" id="PTHR42928:SF5">
    <property type="entry name" value="BLR1237 PROTEIN"/>
    <property type="match status" value="1"/>
</dbReference>
<dbReference type="CDD" id="cd07012">
    <property type="entry name" value="PBP2_Bug_TTT"/>
    <property type="match status" value="1"/>
</dbReference>
<evidence type="ECO:0000256" key="1">
    <source>
        <dbReference type="ARBA" id="ARBA00006987"/>
    </source>
</evidence>
<evidence type="ECO:0000256" key="2">
    <source>
        <dbReference type="SAM" id="SignalP"/>
    </source>
</evidence>
<dbReference type="OrthoDB" id="8970543at2"/>
<name>A0A419A7I8_9RHOB</name>
<dbReference type="Gene3D" id="3.40.190.150">
    <property type="entry name" value="Bordetella uptake gene, domain 1"/>
    <property type="match status" value="1"/>
</dbReference>
<dbReference type="AlphaFoldDB" id="A0A419A7I8"/>
<feature type="chain" id="PRO_5019388356" evidence="2">
    <location>
        <begin position="22"/>
        <end position="330"/>
    </location>
</feature>
<keyword evidence="4" id="KW-1185">Reference proteome</keyword>
<dbReference type="RefSeq" id="WP_119898037.1">
    <property type="nucleotide sequence ID" value="NZ_QNRC01000003.1"/>
</dbReference>
<accession>A0A419A7I8</accession>
<dbReference type="Pfam" id="PF03401">
    <property type="entry name" value="TctC"/>
    <property type="match status" value="1"/>
</dbReference>
<dbReference type="Proteomes" id="UP000283587">
    <property type="component" value="Unassembled WGS sequence"/>
</dbReference>
<gene>
    <name evidence="3" type="ORF">D3P05_10075</name>
</gene>
<dbReference type="EMBL" id="QZEW01000036">
    <property type="protein sequence ID" value="RJL16340.1"/>
    <property type="molecule type" value="Genomic_DNA"/>
</dbReference>
<protein>
    <submittedName>
        <fullName evidence="3">Tripartite tricarboxylate transporter substrate binding protein</fullName>
    </submittedName>
</protein>
<feature type="signal peptide" evidence="2">
    <location>
        <begin position="1"/>
        <end position="21"/>
    </location>
</feature>